<dbReference type="AlphaFoldDB" id="A0A5N3P776"/>
<keyword evidence="3" id="KW-1185">Reference proteome</keyword>
<accession>A0A5N3P776</accession>
<dbReference type="EMBL" id="VCMV01000034">
    <property type="protein sequence ID" value="KAB0265521.1"/>
    <property type="molecule type" value="Genomic_DNA"/>
</dbReference>
<name>A0A5N3P776_9HYPH</name>
<reference evidence="2 3" key="1">
    <citation type="journal article" date="2019" name="Microorganisms">
        <title>Genome Insights into the Novel Species Microvirga brassicacearum, a Rapeseed Endophyte with Biotechnological Potential.</title>
        <authorList>
            <person name="Jimenez-Gomez A."/>
            <person name="Saati-Santamaria Z."/>
            <person name="Igual J.M."/>
            <person name="Rivas R."/>
            <person name="Mateos P.F."/>
            <person name="Garcia-Fraile P."/>
        </authorList>
    </citation>
    <scope>NUCLEOTIDE SEQUENCE [LARGE SCALE GENOMIC DNA]</scope>
    <source>
        <strain evidence="2 3">CDVBN77</strain>
    </source>
</reference>
<evidence type="ECO:0000313" key="2">
    <source>
        <dbReference type="EMBL" id="KAB0265521.1"/>
    </source>
</evidence>
<keyword evidence="1" id="KW-0472">Membrane</keyword>
<proteinExistence type="predicted"/>
<dbReference type="Proteomes" id="UP000325684">
    <property type="component" value="Unassembled WGS sequence"/>
</dbReference>
<keyword evidence="1" id="KW-0812">Transmembrane</keyword>
<evidence type="ECO:0000313" key="3">
    <source>
        <dbReference type="Proteomes" id="UP000325684"/>
    </source>
</evidence>
<evidence type="ECO:0000256" key="1">
    <source>
        <dbReference type="SAM" id="Phobius"/>
    </source>
</evidence>
<protein>
    <submittedName>
        <fullName evidence="2">YihY/virulence factor BrkB family protein</fullName>
    </submittedName>
</protein>
<feature type="transmembrane region" description="Helical" evidence="1">
    <location>
        <begin position="45"/>
        <end position="63"/>
    </location>
</feature>
<organism evidence="2 3">
    <name type="scientific">Microvirga brassicacearum</name>
    <dbReference type="NCBI Taxonomy" id="2580413"/>
    <lineage>
        <taxon>Bacteria</taxon>
        <taxon>Pseudomonadati</taxon>
        <taxon>Pseudomonadota</taxon>
        <taxon>Alphaproteobacteria</taxon>
        <taxon>Hyphomicrobiales</taxon>
        <taxon>Methylobacteriaceae</taxon>
        <taxon>Microvirga</taxon>
    </lineage>
</organism>
<feature type="non-terminal residue" evidence="2">
    <location>
        <position position="71"/>
    </location>
</feature>
<gene>
    <name evidence="2" type="ORF">FEZ63_18235</name>
</gene>
<feature type="transmembrane region" description="Helical" evidence="1">
    <location>
        <begin position="12"/>
        <end position="33"/>
    </location>
</feature>
<comment type="caution">
    <text evidence="2">The sequence shown here is derived from an EMBL/GenBank/DDBJ whole genome shotgun (WGS) entry which is preliminary data.</text>
</comment>
<keyword evidence="1" id="KW-1133">Transmembrane helix</keyword>
<sequence>MIKRNPATEPAFVLIALAAIVVLPIAVAMLGLGSGAEWALRLGRWPILLACVVSGLAVLYRYGPSRDRAQW</sequence>